<keyword evidence="4 13" id="KW-0812">Transmembrane</keyword>
<comment type="caution">
    <text evidence="15">The sequence shown here is derived from an EMBL/GenBank/DDBJ whole genome shotgun (WGS) entry which is preliminary data.</text>
</comment>
<dbReference type="GO" id="GO:0043161">
    <property type="term" value="P:proteasome-mediated ubiquitin-dependent protein catabolic process"/>
    <property type="evidence" value="ECO:0007669"/>
    <property type="project" value="TreeGrafter"/>
</dbReference>
<evidence type="ECO:0000256" key="1">
    <source>
        <dbReference type="ARBA" id="ARBA00004127"/>
    </source>
</evidence>
<evidence type="ECO:0000256" key="7">
    <source>
        <dbReference type="ARBA" id="ARBA00022786"/>
    </source>
</evidence>
<feature type="compositionally biased region" description="Low complexity" evidence="12">
    <location>
        <begin position="537"/>
        <end position="550"/>
    </location>
</feature>
<evidence type="ECO:0000256" key="3">
    <source>
        <dbReference type="ARBA" id="ARBA00022679"/>
    </source>
</evidence>
<dbReference type="SMART" id="SM00184">
    <property type="entry name" value="RING"/>
    <property type="match status" value="1"/>
</dbReference>
<evidence type="ECO:0000313" key="15">
    <source>
        <dbReference type="EMBL" id="CAH2353572.1"/>
    </source>
</evidence>
<evidence type="ECO:0000256" key="6">
    <source>
        <dbReference type="ARBA" id="ARBA00022771"/>
    </source>
</evidence>
<dbReference type="PROSITE" id="PS50089">
    <property type="entry name" value="ZF_RING_2"/>
    <property type="match status" value="1"/>
</dbReference>
<feature type="region of interest" description="Disordered" evidence="12">
    <location>
        <begin position="522"/>
        <end position="550"/>
    </location>
</feature>
<evidence type="ECO:0000256" key="12">
    <source>
        <dbReference type="SAM" id="MobiDB-lite"/>
    </source>
</evidence>
<dbReference type="GO" id="GO:0005789">
    <property type="term" value="C:endoplasmic reticulum membrane"/>
    <property type="evidence" value="ECO:0007669"/>
    <property type="project" value="UniProtKB-SubCell"/>
</dbReference>
<feature type="transmembrane region" description="Helical" evidence="13">
    <location>
        <begin position="7"/>
        <end position="24"/>
    </location>
</feature>
<evidence type="ECO:0000256" key="13">
    <source>
        <dbReference type="SAM" id="Phobius"/>
    </source>
</evidence>
<evidence type="ECO:0000256" key="5">
    <source>
        <dbReference type="ARBA" id="ARBA00022723"/>
    </source>
</evidence>
<sequence>MKRSTAYFLCYTAATIGLFAWALYDSLDKATEFFTLIVDMTDGYKLGILLNLLFLIFIGVGSLSLLLVFGSLRIIEIEHLVEKLPIFIINLLFNLTSNDNLIFNCILLGISVVFKVFHVVLTDRFDFVSMKIANLANNDSSITTKKVLRDYCANLYFWLLPLNVVADLSIAKFLVYDVFKGINSVTCLLFGFQFAVQGVELLTYYCKVLLNLYELLFFRSTESESDTENEEEAGEDTEIENEVEQDMFVDDDEDFVWERKAYYVKAVEIASSSLKAISYISFIYLLTVTSKLSLPISMLQGTYSSVVQTYKEIVQLFVFIESSKKLDTLLPNATREELESSDNLCIICREDMHSVEEYLQYNQTEAGKKRPISSRKYPKKLACSHIIHMGCLKDWLERSENCPLCRRKVFMTPEELQREKVLREEQTRMMNARQEAHNAQQERTSNGDSGENTDSSQPPESDSFDIVPSPDHDGRQTLVLPSSVQIPPNWTPLPIERDGNDYKISFSNKLKGKLTLKRRARNGEEMELLRGSPLERNGGSTSNNANANEA</sequence>
<gene>
    <name evidence="15" type="ORF">CLIB1423_11S02784</name>
</gene>
<keyword evidence="8" id="KW-0862">Zinc</keyword>
<feature type="compositionally biased region" description="Polar residues" evidence="12">
    <location>
        <begin position="479"/>
        <end position="488"/>
    </location>
</feature>
<dbReference type="GO" id="GO:0061630">
    <property type="term" value="F:ubiquitin protein ligase activity"/>
    <property type="evidence" value="ECO:0007669"/>
    <property type="project" value="UniProtKB-EC"/>
</dbReference>
<organism evidence="15 16">
    <name type="scientific">[Candida] railenensis</name>
    <dbReference type="NCBI Taxonomy" id="45579"/>
    <lineage>
        <taxon>Eukaryota</taxon>
        <taxon>Fungi</taxon>
        <taxon>Dikarya</taxon>
        <taxon>Ascomycota</taxon>
        <taxon>Saccharomycotina</taxon>
        <taxon>Pichiomycetes</taxon>
        <taxon>Debaryomycetaceae</taxon>
        <taxon>Kurtzmaniella</taxon>
    </lineage>
</organism>
<dbReference type="PANTHER" id="PTHR22763:SF184">
    <property type="entry name" value="E3 UBIQUITIN-PROTEIN LIGASE SYNOVIOLIN"/>
    <property type="match status" value="1"/>
</dbReference>
<feature type="region of interest" description="Disordered" evidence="12">
    <location>
        <begin position="432"/>
        <end position="499"/>
    </location>
</feature>
<comment type="pathway">
    <text evidence="2">Protein modification; protein ubiquitination.</text>
</comment>
<feature type="transmembrane region" description="Helical" evidence="13">
    <location>
        <begin position="101"/>
        <end position="121"/>
    </location>
</feature>
<dbReference type="PANTHER" id="PTHR22763">
    <property type="entry name" value="RING ZINC FINGER PROTEIN"/>
    <property type="match status" value="1"/>
</dbReference>
<keyword evidence="7" id="KW-0833">Ubl conjugation pathway</keyword>
<dbReference type="Pfam" id="PF12678">
    <property type="entry name" value="zf-rbx1"/>
    <property type="match status" value="1"/>
</dbReference>
<feature type="transmembrane region" description="Helical" evidence="13">
    <location>
        <begin position="44"/>
        <end position="68"/>
    </location>
</feature>
<evidence type="ECO:0000256" key="2">
    <source>
        <dbReference type="ARBA" id="ARBA00004906"/>
    </source>
</evidence>
<dbReference type="GO" id="GO:0008270">
    <property type="term" value="F:zinc ion binding"/>
    <property type="evidence" value="ECO:0007669"/>
    <property type="project" value="UniProtKB-KW"/>
</dbReference>
<keyword evidence="3" id="KW-0808">Transferase</keyword>
<reference evidence="15" key="1">
    <citation type="submission" date="2022-03" db="EMBL/GenBank/DDBJ databases">
        <authorList>
            <person name="Legras J.-L."/>
            <person name="Devillers H."/>
            <person name="Grondin C."/>
        </authorList>
    </citation>
    <scope>NUCLEOTIDE SEQUENCE</scope>
    <source>
        <strain evidence="15">CLIB 1423</strain>
    </source>
</reference>
<keyword evidence="5" id="KW-0479">Metal-binding</keyword>
<dbReference type="Proteomes" id="UP000837801">
    <property type="component" value="Unassembled WGS sequence"/>
</dbReference>
<comment type="subcellular location">
    <subcellularLocation>
        <location evidence="1">Endomembrane system</location>
        <topology evidence="1">Multi-pass membrane protein</topology>
    </subcellularLocation>
</comment>
<evidence type="ECO:0000256" key="10">
    <source>
        <dbReference type="ARBA" id="ARBA00023136"/>
    </source>
</evidence>
<evidence type="ECO:0000259" key="14">
    <source>
        <dbReference type="PROSITE" id="PS50089"/>
    </source>
</evidence>
<keyword evidence="10 13" id="KW-0472">Membrane</keyword>
<dbReference type="InterPro" id="IPR024766">
    <property type="entry name" value="Znf_RING_H2"/>
</dbReference>
<feature type="domain" description="RING-type" evidence="14">
    <location>
        <begin position="345"/>
        <end position="406"/>
    </location>
</feature>
<dbReference type="InterPro" id="IPR050731">
    <property type="entry name" value="HRD1_E3_ubiq-ligases"/>
</dbReference>
<keyword evidence="6 11" id="KW-0863">Zinc-finger</keyword>
<dbReference type="SUPFAM" id="SSF57850">
    <property type="entry name" value="RING/U-box"/>
    <property type="match status" value="1"/>
</dbReference>
<accession>A0A9P0QQC9</accession>
<dbReference type="InterPro" id="IPR013083">
    <property type="entry name" value="Znf_RING/FYVE/PHD"/>
</dbReference>
<evidence type="ECO:0000256" key="4">
    <source>
        <dbReference type="ARBA" id="ARBA00022692"/>
    </source>
</evidence>
<feature type="compositionally biased region" description="Polar residues" evidence="12">
    <location>
        <begin position="437"/>
        <end position="460"/>
    </location>
</feature>
<evidence type="ECO:0000256" key="9">
    <source>
        <dbReference type="ARBA" id="ARBA00022989"/>
    </source>
</evidence>
<dbReference type="GO" id="GO:0036503">
    <property type="term" value="P:ERAD pathway"/>
    <property type="evidence" value="ECO:0007669"/>
    <property type="project" value="TreeGrafter"/>
</dbReference>
<dbReference type="Pfam" id="PF25563">
    <property type="entry name" value="TPR_SYVN1_N"/>
    <property type="match status" value="1"/>
</dbReference>
<keyword evidence="9 13" id="KW-1133">Transmembrane helix</keyword>
<dbReference type="AlphaFoldDB" id="A0A9P0QQC9"/>
<evidence type="ECO:0000313" key="16">
    <source>
        <dbReference type="Proteomes" id="UP000837801"/>
    </source>
</evidence>
<proteinExistence type="predicted"/>
<dbReference type="InterPro" id="IPR001841">
    <property type="entry name" value="Znf_RING"/>
</dbReference>
<dbReference type="InterPro" id="IPR057992">
    <property type="entry name" value="TPR_SYVN1_N"/>
</dbReference>
<dbReference type="OrthoDB" id="7759664at2759"/>
<dbReference type="Gene3D" id="3.30.40.10">
    <property type="entry name" value="Zinc/RING finger domain, C3HC4 (zinc finger)"/>
    <property type="match status" value="1"/>
</dbReference>
<evidence type="ECO:0000256" key="11">
    <source>
        <dbReference type="PROSITE-ProRule" id="PRU00175"/>
    </source>
</evidence>
<dbReference type="EMBL" id="CAKXYY010000011">
    <property type="protein sequence ID" value="CAH2353572.1"/>
    <property type="molecule type" value="Genomic_DNA"/>
</dbReference>
<evidence type="ECO:0000256" key="8">
    <source>
        <dbReference type="ARBA" id="ARBA00022833"/>
    </source>
</evidence>
<protein>
    <submittedName>
        <fullName evidence="15">ERAD-associated E3 ubiquitin-protein ligase Hrd1p</fullName>
    </submittedName>
</protein>
<name>A0A9P0QQC9_9ASCO</name>
<keyword evidence="16" id="KW-1185">Reference proteome</keyword>